<accession>A0A512CI14</accession>
<evidence type="ECO:0000313" key="1">
    <source>
        <dbReference type="EMBL" id="GEO23839.1"/>
    </source>
</evidence>
<proteinExistence type="predicted"/>
<name>A0A512CI14_9BACT</name>
<dbReference type="AlphaFoldDB" id="A0A512CI14"/>
<dbReference type="RefSeq" id="WP_020891694.1">
    <property type="nucleotide sequence ID" value="NZ_BJYV01000028.1"/>
</dbReference>
<evidence type="ECO:0000313" key="2">
    <source>
        <dbReference type="Proteomes" id="UP000321301"/>
    </source>
</evidence>
<comment type="caution">
    <text evidence="1">The sequence shown here is derived from an EMBL/GenBank/DDBJ whole genome shotgun (WGS) entry which is preliminary data.</text>
</comment>
<sequence>MVTDEHKNRLIEKIKSIHDKDIIDEIYRLLKVDFDDPVYVTNEKQKAEIAEARKQIEKGEGIDSEEVFKNVRKWLKK</sequence>
<dbReference type="EMBL" id="BJYV01000028">
    <property type="protein sequence ID" value="GEO23839.1"/>
    <property type="molecule type" value="Genomic_DNA"/>
</dbReference>
<organism evidence="1 2">
    <name type="scientific">Cyclobacterium qasimii</name>
    <dbReference type="NCBI Taxonomy" id="1350429"/>
    <lineage>
        <taxon>Bacteria</taxon>
        <taxon>Pseudomonadati</taxon>
        <taxon>Bacteroidota</taxon>
        <taxon>Cytophagia</taxon>
        <taxon>Cytophagales</taxon>
        <taxon>Cyclobacteriaceae</taxon>
        <taxon>Cyclobacterium</taxon>
    </lineage>
</organism>
<dbReference type="Proteomes" id="UP000321301">
    <property type="component" value="Unassembled WGS sequence"/>
</dbReference>
<gene>
    <name evidence="1" type="ORF">CQA01_43730</name>
</gene>
<reference evidence="1 2" key="1">
    <citation type="submission" date="2019-07" db="EMBL/GenBank/DDBJ databases">
        <title>Whole genome shotgun sequence of Cyclobacterium qasimii NBRC 106168.</title>
        <authorList>
            <person name="Hosoyama A."/>
            <person name="Uohara A."/>
            <person name="Ohji S."/>
            <person name="Ichikawa N."/>
        </authorList>
    </citation>
    <scope>NUCLEOTIDE SEQUENCE [LARGE SCALE GENOMIC DNA]</scope>
    <source>
        <strain evidence="1 2">NBRC 106168</strain>
    </source>
</reference>
<keyword evidence="2" id="KW-1185">Reference proteome</keyword>
<protein>
    <submittedName>
        <fullName evidence="1">Uncharacterized protein</fullName>
    </submittedName>
</protein>